<feature type="transmembrane region" description="Helical" evidence="8">
    <location>
        <begin position="178"/>
        <end position="202"/>
    </location>
</feature>
<dbReference type="GO" id="GO:0005366">
    <property type="term" value="F:myo-inositol:proton symporter activity"/>
    <property type="evidence" value="ECO:0007669"/>
    <property type="project" value="TreeGrafter"/>
</dbReference>
<name>A0A6P7S7M8_9MOLL</name>
<feature type="transmembrane region" description="Helical" evidence="8">
    <location>
        <begin position="291"/>
        <end position="315"/>
    </location>
</feature>
<dbReference type="InterPro" id="IPR005829">
    <property type="entry name" value="Sugar_transporter_CS"/>
</dbReference>
<feature type="transmembrane region" description="Helical" evidence="8">
    <location>
        <begin position="508"/>
        <end position="528"/>
    </location>
</feature>
<proteinExistence type="inferred from homology"/>
<feature type="transmembrane region" description="Helical" evidence="8">
    <location>
        <begin position="358"/>
        <end position="380"/>
    </location>
</feature>
<dbReference type="AlphaFoldDB" id="A0A6P7S7M8"/>
<evidence type="ECO:0000256" key="1">
    <source>
        <dbReference type="ARBA" id="ARBA00004141"/>
    </source>
</evidence>
<feature type="transmembrane region" description="Helical" evidence="8">
    <location>
        <begin position="148"/>
        <end position="166"/>
    </location>
</feature>
<dbReference type="Proteomes" id="UP000515154">
    <property type="component" value="Linkage group LG3"/>
</dbReference>
<protein>
    <submittedName>
        <fullName evidence="11 12">Proton myo-inositol cotransporter-like</fullName>
    </submittedName>
</protein>
<feature type="transmembrane region" description="Helical" evidence="8">
    <location>
        <begin position="208"/>
        <end position="228"/>
    </location>
</feature>
<evidence type="ECO:0000313" key="10">
    <source>
        <dbReference type="Proteomes" id="UP000515154"/>
    </source>
</evidence>
<feature type="transmembrane region" description="Helical" evidence="8">
    <location>
        <begin position="540"/>
        <end position="558"/>
    </location>
</feature>
<evidence type="ECO:0000259" key="9">
    <source>
        <dbReference type="PROSITE" id="PS50850"/>
    </source>
</evidence>
<keyword evidence="5 8" id="KW-1133">Transmembrane helix</keyword>
<dbReference type="InterPro" id="IPR005828">
    <property type="entry name" value="MFS_sugar_transport-like"/>
</dbReference>
<keyword evidence="3" id="KW-0813">Transport</keyword>
<dbReference type="PRINTS" id="PR00171">
    <property type="entry name" value="SUGRTRNSPORT"/>
</dbReference>
<feature type="transmembrane region" description="Helical" evidence="8">
    <location>
        <begin position="327"/>
        <end position="349"/>
    </location>
</feature>
<keyword evidence="10" id="KW-1185">Reference proteome</keyword>
<accession>A0A6P7S7M8</accession>
<evidence type="ECO:0000256" key="4">
    <source>
        <dbReference type="ARBA" id="ARBA00022692"/>
    </source>
</evidence>
<evidence type="ECO:0000256" key="6">
    <source>
        <dbReference type="ARBA" id="ARBA00023136"/>
    </source>
</evidence>
<comment type="subcellular location">
    <subcellularLocation>
        <location evidence="1">Membrane</location>
        <topology evidence="1">Multi-pass membrane protein</topology>
    </subcellularLocation>
</comment>
<feature type="domain" description="Major facilitator superfamily (MFS) profile" evidence="9">
    <location>
        <begin position="48"/>
        <end position="562"/>
    </location>
</feature>
<evidence type="ECO:0000256" key="3">
    <source>
        <dbReference type="ARBA" id="ARBA00022448"/>
    </source>
</evidence>
<feature type="transmembrane region" description="Helical" evidence="8">
    <location>
        <begin position="93"/>
        <end position="110"/>
    </location>
</feature>
<dbReference type="InterPro" id="IPR003663">
    <property type="entry name" value="Sugar/inositol_transpt"/>
</dbReference>
<feature type="transmembrane region" description="Helical" evidence="8">
    <location>
        <begin position="122"/>
        <end position="142"/>
    </location>
</feature>
<dbReference type="Gene3D" id="1.20.1250.20">
    <property type="entry name" value="MFS general substrate transporter like domains"/>
    <property type="match status" value="2"/>
</dbReference>
<keyword evidence="6 8" id="KW-0472">Membrane</keyword>
<dbReference type="InterPro" id="IPR036259">
    <property type="entry name" value="MFS_trans_sf"/>
</dbReference>
<keyword evidence="4 8" id="KW-0812">Transmembrane</keyword>
<dbReference type="SUPFAM" id="SSF103473">
    <property type="entry name" value="MFS general substrate transporter"/>
    <property type="match status" value="1"/>
</dbReference>
<feature type="region of interest" description="Disordered" evidence="7">
    <location>
        <begin position="1"/>
        <end position="44"/>
    </location>
</feature>
<reference evidence="11 12" key="1">
    <citation type="submission" date="2025-08" db="UniProtKB">
        <authorList>
            <consortium name="RefSeq"/>
        </authorList>
    </citation>
    <scope>IDENTIFICATION</scope>
</reference>
<gene>
    <name evidence="11 12" type="primary">LOC115209796</name>
</gene>
<evidence type="ECO:0000256" key="7">
    <source>
        <dbReference type="SAM" id="MobiDB-lite"/>
    </source>
</evidence>
<dbReference type="PANTHER" id="PTHR48020">
    <property type="entry name" value="PROTON MYO-INOSITOL COTRANSPORTER"/>
    <property type="match status" value="1"/>
</dbReference>
<dbReference type="KEGG" id="osn:115209796"/>
<comment type="similarity">
    <text evidence="2">Belongs to the major facilitator superfamily. Sugar transporter (TC 2.A.1.1) family.</text>
</comment>
<dbReference type="PROSITE" id="PS00216">
    <property type="entry name" value="SUGAR_TRANSPORT_1"/>
    <property type="match status" value="1"/>
</dbReference>
<organism evidence="10 11">
    <name type="scientific">Octopus sinensis</name>
    <name type="common">East Asian common octopus</name>
    <dbReference type="NCBI Taxonomy" id="2607531"/>
    <lineage>
        <taxon>Eukaryota</taxon>
        <taxon>Metazoa</taxon>
        <taxon>Spiralia</taxon>
        <taxon>Lophotrochozoa</taxon>
        <taxon>Mollusca</taxon>
        <taxon>Cephalopoda</taxon>
        <taxon>Coleoidea</taxon>
        <taxon>Octopodiformes</taxon>
        <taxon>Octopoda</taxon>
        <taxon>Incirrata</taxon>
        <taxon>Octopodidae</taxon>
        <taxon>Octopus</taxon>
    </lineage>
</organism>
<dbReference type="RefSeq" id="XP_036357399.1">
    <property type="nucleotide sequence ID" value="XM_036501506.1"/>
</dbReference>
<dbReference type="InterPro" id="IPR020846">
    <property type="entry name" value="MFS_dom"/>
</dbReference>
<evidence type="ECO:0000256" key="5">
    <source>
        <dbReference type="ARBA" id="ARBA00022989"/>
    </source>
</evidence>
<dbReference type="RefSeq" id="XP_029634202.1">
    <property type="nucleotide sequence ID" value="XM_029778342.2"/>
</dbReference>
<sequence length="590" mass="65939">MTLIDELTRSSHEKDSAKTDLMELVSKPQESNEQQANDPRKTETNEPKITSRFVALMLCCLCMSFLMGYQMLAVSGYLLLKKDFPGEIRWKERLVGVTSGAAMLGSIVCGQLSDKIGRKKTILLSGVLHIIGSILQTTGVYYTLPGRIFVSLAFGLSSVAVPVYLAESSPAKYRGYAMVLNQSALIFGLFFSVLLAAAFSYIKHESWRYLMGFALIPSIIQFVGFIWLPESPRYLLQKGKLDEVEKEMSSLLVTSNTEEIQTRQDLGGGLEKMSMFHVWKRIVKTPCVWRALLVCCSLHIIAQLSGINVVMFYSGIFIKSQIKDDSIALWLSSIPMFANFLFSFVGLYLIERIGRRKLLFFSTLGVIISLLFMGIVYLTIENQSYPVTVFEDVANSSLCIKHRSCLDCVADRQCGFCYVNGPSLEVINGSCLPVSQETPSVATGRCNASSSTNQNSLLAWAHNVCPSNLIFWILVGQVLYIACFASGLGSLPWTICAEVYPMWARSQCNGIVVGVMWLFSWLLTGNFLTLSEQITSYGSYFLMACITLVGLTFWYIYLPETKGKKLEETEALFSKPFCFCFKGYKEKQPL</sequence>
<evidence type="ECO:0000256" key="2">
    <source>
        <dbReference type="ARBA" id="ARBA00010992"/>
    </source>
</evidence>
<evidence type="ECO:0000313" key="11">
    <source>
        <dbReference type="RefSeq" id="XP_029634202.1"/>
    </source>
</evidence>
<feature type="transmembrane region" description="Helical" evidence="8">
    <location>
        <begin position="53"/>
        <end position="73"/>
    </location>
</feature>
<feature type="transmembrane region" description="Helical" evidence="8">
    <location>
        <begin position="469"/>
        <end position="496"/>
    </location>
</feature>
<feature type="compositionally biased region" description="Polar residues" evidence="7">
    <location>
        <begin position="28"/>
        <end position="37"/>
    </location>
</feature>
<dbReference type="InterPro" id="IPR050814">
    <property type="entry name" value="Myo-inositol_Transporter"/>
</dbReference>
<evidence type="ECO:0000313" key="12">
    <source>
        <dbReference type="RefSeq" id="XP_036357399.1"/>
    </source>
</evidence>
<feature type="compositionally biased region" description="Basic and acidic residues" evidence="7">
    <location>
        <begin position="1"/>
        <end position="21"/>
    </location>
</feature>
<dbReference type="GO" id="GO:0016324">
    <property type="term" value="C:apical plasma membrane"/>
    <property type="evidence" value="ECO:0007669"/>
    <property type="project" value="TreeGrafter"/>
</dbReference>
<dbReference type="PANTHER" id="PTHR48020:SF12">
    <property type="entry name" value="PROTON MYO-INOSITOL COTRANSPORTER"/>
    <property type="match status" value="1"/>
</dbReference>
<dbReference type="PROSITE" id="PS50850">
    <property type="entry name" value="MFS"/>
    <property type="match status" value="1"/>
</dbReference>
<dbReference type="Pfam" id="PF00083">
    <property type="entry name" value="Sugar_tr"/>
    <property type="match status" value="2"/>
</dbReference>
<evidence type="ECO:0000256" key="8">
    <source>
        <dbReference type="SAM" id="Phobius"/>
    </source>
</evidence>